<feature type="transmembrane region" description="Helical" evidence="1">
    <location>
        <begin position="222"/>
        <end position="244"/>
    </location>
</feature>
<keyword evidence="1" id="KW-0472">Membrane</keyword>
<evidence type="ECO:0000256" key="1">
    <source>
        <dbReference type="SAM" id="Phobius"/>
    </source>
</evidence>
<sequence>MPIQSSTHFLGILGVLAASLLWGTTGTAAAFAPEVSAAAIAAAAMGGGGLLQALRGLPLIRRNRALLKRHSALLLSAGLSVALYPIAFYGSMRLAGVTLGTVISIGAAPLFSGAIEWAAEGKAPGVRWGAGVAAGIIGILLITLESGAETASGTALHPVAGVLAALAAAFTYAYYSYAARRLMLSGIPSRAAMGAEFGIGALLLLPVLLATGSPFLHSVQNAAVGLYMAVVPMFIGYICFGYGLERVRASTAIAISLLEPVVAALLAAAVLGERLSLPAYAGIALIFASLALFTFTGKKSG</sequence>
<dbReference type="Pfam" id="PF00892">
    <property type="entry name" value="EamA"/>
    <property type="match status" value="2"/>
</dbReference>
<feature type="transmembrane region" description="Helical" evidence="1">
    <location>
        <begin position="251"/>
        <end position="271"/>
    </location>
</feature>
<name>A0A388SCC5_9BURK</name>
<feature type="transmembrane region" description="Helical" evidence="1">
    <location>
        <begin position="39"/>
        <end position="60"/>
    </location>
</feature>
<feature type="transmembrane region" description="Helical" evidence="1">
    <location>
        <begin position="72"/>
        <end position="91"/>
    </location>
</feature>
<keyword evidence="1" id="KW-0812">Transmembrane</keyword>
<dbReference type="Proteomes" id="UP000266091">
    <property type="component" value="Unassembled WGS sequence"/>
</dbReference>
<protein>
    <submittedName>
        <fullName evidence="3">Permease</fullName>
    </submittedName>
</protein>
<feature type="transmembrane region" description="Helical" evidence="1">
    <location>
        <begin position="277"/>
        <end position="295"/>
    </location>
</feature>
<dbReference type="AlphaFoldDB" id="A0A388SCC5"/>
<evidence type="ECO:0000313" key="3">
    <source>
        <dbReference type="EMBL" id="GBO93972.1"/>
    </source>
</evidence>
<dbReference type="EMBL" id="BGZJ01000001">
    <property type="protein sequence ID" value="GBO93972.1"/>
    <property type="molecule type" value="Genomic_DNA"/>
</dbReference>
<feature type="transmembrane region" description="Helical" evidence="1">
    <location>
        <begin position="156"/>
        <end position="177"/>
    </location>
</feature>
<dbReference type="PANTHER" id="PTHR22911:SF79">
    <property type="entry name" value="MOBA-LIKE NTP TRANSFERASE DOMAIN-CONTAINING PROTEIN"/>
    <property type="match status" value="1"/>
</dbReference>
<dbReference type="SUPFAM" id="SSF103481">
    <property type="entry name" value="Multidrug resistance efflux transporter EmrE"/>
    <property type="match status" value="2"/>
</dbReference>
<evidence type="ECO:0000313" key="4">
    <source>
        <dbReference type="Proteomes" id="UP000266091"/>
    </source>
</evidence>
<feature type="transmembrane region" description="Helical" evidence="1">
    <location>
        <begin position="197"/>
        <end position="216"/>
    </location>
</feature>
<evidence type="ECO:0000259" key="2">
    <source>
        <dbReference type="Pfam" id="PF00892"/>
    </source>
</evidence>
<feature type="domain" description="EamA" evidence="2">
    <location>
        <begin position="160"/>
        <end position="294"/>
    </location>
</feature>
<dbReference type="Gene3D" id="1.10.3730.20">
    <property type="match status" value="1"/>
</dbReference>
<organism evidence="3 4">
    <name type="scientific">Mesosutterella multiformis</name>
    <dbReference type="NCBI Taxonomy" id="2259133"/>
    <lineage>
        <taxon>Bacteria</taxon>
        <taxon>Pseudomonadati</taxon>
        <taxon>Pseudomonadota</taxon>
        <taxon>Betaproteobacteria</taxon>
        <taxon>Burkholderiales</taxon>
        <taxon>Sutterellaceae</taxon>
        <taxon>Mesosutterella</taxon>
    </lineage>
</organism>
<feature type="transmembrane region" description="Helical" evidence="1">
    <location>
        <begin position="126"/>
        <end position="144"/>
    </location>
</feature>
<gene>
    <name evidence="3" type="ORF">MESMUL_13260</name>
</gene>
<accession>A0A388SCC5</accession>
<dbReference type="GO" id="GO:0016020">
    <property type="term" value="C:membrane"/>
    <property type="evidence" value="ECO:0007669"/>
    <property type="project" value="InterPro"/>
</dbReference>
<reference evidence="3 4" key="1">
    <citation type="journal article" date="2018" name="Int. J. Syst. Evol. Microbiol.">
        <title>Mesosutterella multiformis gen. nov., sp. nov., a member of the family Sutterellaceae and Sutterella megalosphaeroides sp. nov., isolated from human faeces.</title>
        <authorList>
            <person name="Sakamoto M."/>
            <person name="Ikeyama N."/>
            <person name="Kunihiro T."/>
            <person name="Iino T."/>
            <person name="Yuki M."/>
            <person name="Ohkuma M."/>
        </authorList>
    </citation>
    <scope>NUCLEOTIDE SEQUENCE [LARGE SCALE GENOMIC DNA]</scope>
    <source>
        <strain evidence="3 4">4NBBH2</strain>
    </source>
</reference>
<dbReference type="OrthoDB" id="7158585at2"/>
<proteinExistence type="predicted"/>
<dbReference type="InterPro" id="IPR000620">
    <property type="entry name" value="EamA_dom"/>
</dbReference>
<comment type="caution">
    <text evidence="3">The sequence shown here is derived from an EMBL/GenBank/DDBJ whole genome shotgun (WGS) entry which is preliminary data.</text>
</comment>
<dbReference type="PANTHER" id="PTHR22911">
    <property type="entry name" value="ACYL-MALONYL CONDENSING ENZYME-RELATED"/>
    <property type="match status" value="1"/>
</dbReference>
<keyword evidence="4" id="KW-1185">Reference proteome</keyword>
<dbReference type="InterPro" id="IPR037185">
    <property type="entry name" value="EmrE-like"/>
</dbReference>
<dbReference type="RefSeq" id="WP_116270251.1">
    <property type="nucleotide sequence ID" value="NZ_BGZJ01000001.1"/>
</dbReference>
<feature type="transmembrane region" description="Helical" evidence="1">
    <location>
        <begin position="97"/>
        <end position="119"/>
    </location>
</feature>
<keyword evidence="1" id="KW-1133">Transmembrane helix</keyword>
<feature type="domain" description="EamA" evidence="2">
    <location>
        <begin position="10"/>
        <end position="143"/>
    </location>
</feature>